<name>A0ABV4HT86_9GAMM</name>
<evidence type="ECO:0000313" key="2">
    <source>
        <dbReference type="Proteomes" id="UP001566331"/>
    </source>
</evidence>
<dbReference type="Proteomes" id="UP001566331">
    <property type="component" value="Unassembled WGS sequence"/>
</dbReference>
<proteinExistence type="predicted"/>
<protein>
    <recommendedName>
        <fullName evidence="3">PAAR domain-containing protein</fullName>
    </recommendedName>
</protein>
<dbReference type="EMBL" id="JBFWIC010000008">
    <property type="protein sequence ID" value="MEZ0474619.1"/>
    <property type="molecule type" value="Genomic_DNA"/>
</dbReference>
<evidence type="ECO:0008006" key="3">
    <source>
        <dbReference type="Google" id="ProtNLM"/>
    </source>
</evidence>
<keyword evidence="2" id="KW-1185">Reference proteome</keyword>
<dbReference type="RefSeq" id="WP_370563939.1">
    <property type="nucleotide sequence ID" value="NZ_JBFWIB010000005.1"/>
</dbReference>
<evidence type="ECO:0000313" key="1">
    <source>
        <dbReference type="EMBL" id="MEZ0474619.1"/>
    </source>
</evidence>
<accession>A0ABV4HT86</accession>
<reference evidence="1 2" key="1">
    <citation type="submission" date="2024-07" db="EMBL/GenBank/DDBJ databases">
        <title>Luteimonas salilacus sp. nov., isolated from the shore soil of Salt Lake in Tibet of China.</title>
        <authorList>
            <person name="Zhang X."/>
            <person name="Li A."/>
        </authorList>
    </citation>
    <scope>NUCLEOTIDE SEQUENCE [LARGE SCALE GENOMIC DNA]</scope>
    <source>
        <strain evidence="1 2">B3-2-R+30</strain>
    </source>
</reference>
<organism evidence="1 2">
    <name type="scientific">Luteimonas salinilitoris</name>
    <dbReference type="NCBI Taxonomy" id="3237697"/>
    <lineage>
        <taxon>Bacteria</taxon>
        <taxon>Pseudomonadati</taxon>
        <taxon>Pseudomonadota</taxon>
        <taxon>Gammaproteobacteria</taxon>
        <taxon>Lysobacterales</taxon>
        <taxon>Lysobacteraceae</taxon>
        <taxon>Luteimonas</taxon>
    </lineage>
</organism>
<sequence length="223" mass="23743">MRALKGGPIRIGDATTGGGTVVGGGNHTTDLDRPIATRVSSAVCCGRPQKWVEWCQSTDTDGQGWIIAGCRLTCGHTAVASDPTFVIEDVVGGGDPALVDTKVMAAVETASARDDGPYAGRYRMLKTDDWPFEGYGCRILSRGKLLMDGKTNAEGETGWVNTGQAEPITAEKTVMREDQRITEDWEAAVAALDAADTGPPARADEFPEEYLAQFETDLEGEDA</sequence>
<gene>
    <name evidence="1" type="ORF">AB6713_08300</name>
</gene>
<comment type="caution">
    <text evidence="1">The sequence shown here is derived from an EMBL/GenBank/DDBJ whole genome shotgun (WGS) entry which is preliminary data.</text>
</comment>